<dbReference type="CDD" id="cd17253">
    <property type="entry name" value="RMtype1_S_Eco933I-TRD2-CR2_like"/>
    <property type="match status" value="1"/>
</dbReference>
<keyword evidence="2" id="KW-0238">DNA-binding</keyword>
<sequence>MRVSDIDGIDINPDNLTIRRVAESKLSGRLIGTSSLVIEKSGGGEKQSVGRVVLGRNLTFDAISSNFMAKTDCGPTLHSLYAAYLFQAAYCSKLNEANIQQTTGIQNLRVTDYLNTEVGIPPLHEQVRIAGYLDASCTVIDATVAAKRKQIETLDALRAATLQRVITRGLMPEGPLVETRNAWLERIPAGWSLVQLKRLAQVHGGLTLGKSYEGLEVVEYPYLRVANVQDGHLDLTDVTSLEVPPAVAEGVMLRPGDVLMTEGGDLDKLGRGTVWEGQIAPCLHQNHVFAVRCFPHKLLPHFLGYVTASRYGRDYFEATGKRTTNLAATNATKVGAFYIPLPPLPEQKALVEDLDTEIGRLKAIQEVIGRQIDTLAAYRKSLIHECVTGQRRISEADLARVGARLPEAEACA</sequence>
<dbReference type="PANTHER" id="PTHR43140:SF1">
    <property type="entry name" value="TYPE I RESTRICTION ENZYME ECOKI SPECIFICITY SUBUNIT"/>
    <property type="match status" value="1"/>
</dbReference>
<accession>A0A5C7SNA2</accession>
<gene>
    <name evidence="3" type="ORF">E6Q80_09965</name>
</gene>
<proteinExistence type="predicted"/>
<dbReference type="Proteomes" id="UP000321192">
    <property type="component" value="Unassembled WGS sequence"/>
</dbReference>
<reference evidence="3 4" key="1">
    <citation type="submission" date="2018-09" db="EMBL/GenBank/DDBJ databases">
        <title>Metagenome Assembled Genomes from an Advanced Water Purification Facility.</title>
        <authorList>
            <person name="Stamps B.W."/>
            <person name="Spear J.R."/>
        </authorList>
    </citation>
    <scope>NUCLEOTIDE SEQUENCE [LARGE SCALE GENOMIC DNA]</scope>
    <source>
        <strain evidence="3">Bin_27_1</strain>
    </source>
</reference>
<dbReference type="PANTHER" id="PTHR43140">
    <property type="entry name" value="TYPE-1 RESTRICTION ENZYME ECOKI SPECIFICITY PROTEIN"/>
    <property type="match status" value="1"/>
</dbReference>
<protein>
    <submittedName>
        <fullName evidence="3">Restriction endonuclease subunit S</fullName>
    </submittedName>
</protein>
<dbReference type="GO" id="GO:0003677">
    <property type="term" value="F:DNA binding"/>
    <property type="evidence" value="ECO:0007669"/>
    <property type="project" value="UniProtKB-KW"/>
</dbReference>
<evidence type="ECO:0000256" key="1">
    <source>
        <dbReference type="ARBA" id="ARBA00022747"/>
    </source>
</evidence>
<comment type="caution">
    <text evidence="3">The sequence shown here is derived from an EMBL/GenBank/DDBJ whole genome shotgun (WGS) entry which is preliminary data.</text>
</comment>
<keyword evidence="3" id="KW-0540">Nuclease</keyword>
<dbReference type="Gene3D" id="3.90.220.20">
    <property type="entry name" value="DNA methylase specificity domains"/>
    <property type="match status" value="2"/>
</dbReference>
<dbReference type="EMBL" id="SSFD01000151">
    <property type="protein sequence ID" value="TXH85268.1"/>
    <property type="molecule type" value="Genomic_DNA"/>
</dbReference>
<dbReference type="AlphaFoldDB" id="A0A5C7SNA2"/>
<evidence type="ECO:0000313" key="4">
    <source>
        <dbReference type="Proteomes" id="UP000321192"/>
    </source>
</evidence>
<evidence type="ECO:0000256" key="2">
    <source>
        <dbReference type="ARBA" id="ARBA00023125"/>
    </source>
</evidence>
<dbReference type="CDD" id="cd16961">
    <property type="entry name" value="RMtype1_S_TRD-CR_like"/>
    <property type="match status" value="1"/>
</dbReference>
<organism evidence="3 4">
    <name type="scientific">Thauera aminoaromatica</name>
    <dbReference type="NCBI Taxonomy" id="164330"/>
    <lineage>
        <taxon>Bacteria</taxon>
        <taxon>Pseudomonadati</taxon>
        <taxon>Pseudomonadota</taxon>
        <taxon>Betaproteobacteria</taxon>
        <taxon>Rhodocyclales</taxon>
        <taxon>Zoogloeaceae</taxon>
        <taxon>Thauera</taxon>
    </lineage>
</organism>
<keyword evidence="3" id="KW-0378">Hydrolase</keyword>
<dbReference type="GO" id="GO:0004519">
    <property type="term" value="F:endonuclease activity"/>
    <property type="evidence" value="ECO:0007669"/>
    <property type="project" value="UniProtKB-KW"/>
</dbReference>
<dbReference type="InterPro" id="IPR051212">
    <property type="entry name" value="Type-I_RE_S_subunit"/>
</dbReference>
<keyword evidence="1" id="KW-0680">Restriction system</keyword>
<evidence type="ECO:0000313" key="3">
    <source>
        <dbReference type="EMBL" id="TXH85268.1"/>
    </source>
</evidence>
<dbReference type="RefSeq" id="WP_276658556.1">
    <property type="nucleotide sequence ID" value="NZ_SSFD01000151.1"/>
</dbReference>
<dbReference type="GO" id="GO:0009307">
    <property type="term" value="P:DNA restriction-modification system"/>
    <property type="evidence" value="ECO:0007669"/>
    <property type="project" value="UniProtKB-KW"/>
</dbReference>
<dbReference type="SUPFAM" id="SSF116734">
    <property type="entry name" value="DNA methylase specificity domain"/>
    <property type="match status" value="2"/>
</dbReference>
<name>A0A5C7SNA2_THASP</name>
<keyword evidence="3" id="KW-0255">Endonuclease</keyword>
<dbReference type="InterPro" id="IPR044946">
    <property type="entry name" value="Restrct_endonuc_typeI_TRD_sf"/>
</dbReference>